<dbReference type="InterPro" id="IPR032518">
    <property type="entry name" value="HepII_N"/>
</dbReference>
<feature type="domain" description="Heparinase II/III-like C-terminal" evidence="3">
    <location>
        <begin position="685"/>
        <end position="845"/>
    </location>
</feature>
<dbReference type="InterPro" id="IPR008929">
    <property type="entry name" value="Chondroitin_lyas"/>
</dbReference>
<dbReference type="Gene3D" id="1.50.10.100">
    <property type="entry name" value="Chondroitin AC/alginate lyase"/>
    <property type="match status" value="1"/>
</dbReference>
<dbReference type="STRING" id="990371.SAMN05421813_110108"/>
<name>A0A1G9SLD7_9SPHI</name>
<evidence type="ECO:0000313" key="6">
    <source>
        <dbReference type="Proteomes" id="UP000199226"/>
    </source>
</evidence>
<feature type="chain" id="PRO_5011586477" evidence="2">
    <location>
        <begin position="22"/>
        <end position="1073"/>
    </location>
</feature>
<dbReference type="RefSeq" id="WP_090704145.1">
    <property type="nucleotide sequence ID" value="NZ_FNHH01000010.1"/>
</dbReference>
<organism evidence="5 6">
    <name type="scientific">Daejeonella rubra</name>
    <dbReference type="NCBI Taxonomy" id="990371"/>
    <lineage>
        <taxon>Bacteria</taxon>
        <taxon>Pseudomonadati</taxon>
        <taxon>Bacteroidota</taxon>
        <taxon>Sphingobacteriia</taxon>
        <taxon>Sphingobacteriales</taxon>
        <taxon>Sphingobacteriaceae</taxon>
        <taxon>Daejeonella</taxon>
    </lineage>
</organism>
<feature type="domain" description="Heparinase II N-terminal" evidence="4">
    <location>
        <begin position="396"/>
        <end position="644"/>
    </location>
</feature>
<proteinExistence type="predicted"/>
<keyword evidence="6" id="KW-1185">Reference proteome</keyword>
<dbReference type="GO" id="GO:0016829">
    <property type="term" value="F:lyase activity"/>
    <property type="evidence" value="ECO:0007669"/>
    <property type="project" value="InterPro"/>
</dbReference>
<dbReference type="Gene3D" id="2.70.98.70">
    <property type="match status" value="1"/>
</dbReference>
<dbReference type="OrthoDB" id="175534at2"/>
<reference evidence="6" key="1">
    <citation type="submission" date="2016-10" db="EMBL/GenBank/DDBJ databases">
        <authorList>
            <person name="Varghese N."/>
            <person name="Submissions S."/>
        </authorList>
    </citation>
    <scope>NUCLEOTIDE SEQUENCE [LARGE SCALE GENOMIC DNA]</scope>
    <source>
        <strain evidence="6">DSM 24536</strain>
    </source>
</reference>
<dbReference type="Proteomes" id="UP000199226">
    <property type="component" value="Unassembled WGS sequence"/>
</dbReference>
<accession>A0A1G9SLD7</accession>
<evidence type="ECO:0000256" key="1">
    <source>
        <dbReference type="ARBA" id="ARBA00004196"/>
    </source>
</evidence>
<evidence type="ECO:0000259" key="3">
    <source>
        <dbReference type="Pfam" id="PF07940"/>
    </source>
</evidence>
<comment type="subcellular location">
    <subcellularLocation>
        <location evidence="1">Cell envelope</location>
    </subcellularLocation>
</comment>
<protein>
    <submittedName>
        <fullName evidence="5">Uncharacterized protein</fullName>
    </submittedName>
</protein>
<sequence length="1073" mass="119979">MKKQFLLQMLAICMILNLAYAQSPVSRTPYTLFNNFETGELFGWETYPYAQDIAFDALYYAVKSPTYKDSKYALARPFKAHDTNELYQGFTKRLNIYTIANTRVKAAVYFQSDRNAESLELSLGTFDGKRYMHKINNPKANTWLELDIPIASFKLKGESLKAGEHIQVITLKGSYPIVNYLFTYTILMDDFSINGERDRQFIATNPSSTNLDMFDIAILNKHFFYGDNISLKVAPEGNVSLKQVKGTLLDSKGLVVKENIAFTRSGNEWVNNAIYKLTEKDARGQWEIRLKGESDKGAEVNWAFRFLMPGKQVNGHPRLYFSAEELKNRLASEKSPVAKGILDHALSENDFMKVNVDAINEGKDYTAEALVGGPHARTSVGENSYAVWNNPNSTLGKVIEEGSFKYTFTGDRAAGEQAKKALLKLCSFKKWNADWMLERKFWTYYPVGYTIKPVAYGYDMLYDLLSDSERAFVRKAIMDKGLKMFHRDMVEMNRMPSNQTNHIAVLAGGMGLAATAIYGDDPSNPSLEPYISGIMTKTKTFIDRTYYEDGSYGEPKSGYMNMASRDMGELLPAFERNFGVDYTTTTNFQHFYKYLIQASYSNGLMQDYGDGGGAKGSKVDLGGQIHSWWLVNRTKNPLLYSYVKPFWEAGKGGYLSYYWYRDDITPASRETLSPSKFFSAQGMVMRSGWDDAAMVLSTRVGPNANHYHYDQGSFQIMKNGETLLTDPAYGPLGYYANLEYLSYHVQANAHNVMLVDHDPESQTPAHYDNGIKALRDWPKVLHLFNGKHADGIESELSSVYKDKLEKYSRTLLYTKTGPIFLFDEVKSKTPGGHVYDWLFHAPPGENNETAISYKNGRMIIDRPKAKLTMDVVSPEITASKIYDKGVGKVFYESFLDLASKSNLDQVNFLAVILPESKSGSGSAGPAPVTTRMDAPGWIGAKMEHAGGSDIGFFHIGTENGTAAGFKTDAKRFTASYDKSGMLNKIYFEGTSISGNGVSITADQGVRGTVLVDGSGLNSEIKSARDLTLKFTFSGKPSAVQLNGQLTNDWTYDSSSSMLTVKTPKGTNELKISK</sequence>
<feature type="signal peptide" evidence="2">
    <location>
        <begin position="1"/>
        <end position="21"/>
    </location>
</feature>
<dbReference type="GO" id="GO:0030313">
    <property type="term" value="C:cell envelope"/>
    <property type="evidence" value="ECO:0007669"/>
    <property type="project" value="UniProtKB-SubCell"/>
</dbReference>
<dbReference type="AlphaFoldDB" id="A0A1G9SLD7"/>
<gene>
    <name evidence="5" type="ORF">SAMN05421813_110108</name>
</gene>
<dbReference type="PANTHER" id="PTHR38045:SF1">
    <property type="entry name" value="HEPARINASE II_III-LIKE PROTEIN"/>
    <property type="match status" value="1"/>
</dbReference>
<dbReference type="SUPFAM" id="SSF48230">
    <property type="entry name" value="Chondroitin AC/alginate lyase"/>
    <property type="match status" value="1"/>
</dbReference>
<dbReference type="Pfam" id="PF07940">
    <property type="entry name" value="Hepar_II_III_C"/>
    <property type="match status" value="1"/>
</dbReference>
<evidence type="ECO:0000313" key="5">
    <source>
        <dbReference type="EMBL" id="SDM36241.1"/>
    </source>
</evidence>
<dbReference type="PANTHER" id="PTHR38045">
    <property type="entry name" value="CHROMOSOME 1, WHOLE GENOME SHOTGUN SEQUENCE"/>
    <property type="match status" value="1"/>
</dbReference>
<dbReference type="EMBL" id="FNHH01000010">
    <property type="protein sequence ID" value="SDM36241.1"/>
    <property type="molecule type" value="Genomic_DNA"/>
</dbReference>
<dbReference type="InterPro" id="IPR012480">
    <property type="entry name" value="Hepar_II_III_C"/>
</dbReference>
<dbReference type="Pfam" id="PF16332">
    <property type="entry name" value="DUF4962"/>
    <property type="match status" value="1"/>
</dbReference>
<keyword evidence="2" id="KW-0732">Signal</keyword>
<evidence type="ECO:0000256" key="2">
    <source>
        <dbReference type="SAM" id="SignalP"/>
    </source>
</evidence>
<evidence type="ECO:0000259" key="4">
    <source>
        <dbReference type="Pfam" id="PF16332"/>
    </source>
</evidence>